<comment type="caution">
    <text evidence="6">The sequence shown here is derived from an EMBL/GenBank/DDBJ whole genome shotgun (WGS) entry which is preliminary data.</text>
</comment>
<dbReference type="InterPro" id="IPR001647">
    <property type="entry name" value="HTH_TetR"/>
</dbReference>
<evidence type="ECO:0000256" key="4">
    <source>
        <dbReference type="PROSITE-ProRule" id="PRU00335"/>
    </source>
</evidence>
<dbReference type="GO" id="GO:0003700">
    <property type="term" value="F:DNA-binding transcription factor activity"/>
    <property type="evidence" value="ECO:0007669"/>
    <property type="project" value="TreeGrafter"/>
</dbReference>
<dbReference type="PANTHER" id="PTHR30055:SF234">
    <property type="entry name" value="HTH-TYPE TRANSCRIPTIONAL REGULATOR BETI"/>
    <property type="match status" value="1"/>
</dbReference>
<dbReference type="PRINTS" id="PR00455">
    <property type="entry name" value="HTHTETR"/>
</dbReference>
<gene>
    <name evidence="6" type="ORF">FE697_001955</name>
</gene>
<evidence type="ECO:0000259" key="5">
    <source>
        <dbReference type="PROSITE" id="PS50977"/>
    </source>
</evidence>
<evidence type="ECO:0000256" key="2">
    <source>
        <dbReference type="ARBA" id="ARBA00023125"/>
    </source>
</evidence>
<dbReference type="Pfam" id="PF21351">
    <property type="entry name" value="TetR_C_41"/>
    <property type="match status" value="1"/>
</dbReference>
<keyword evidence="2 4" id="KW-0238">DNA-binding</keyword>
<dbReference type="Gene3D" id="1.10.357.10">
    <property type="entry name" value="Tetracycline Repressor, domain 2"/>
    <property type="match status" value="1"/>
</dbReference>
<dbReference type="OrthoDB" id="9805134at2"/>
<dbReference type="PANTHER" id="PTHR30055">
    <property type="entry name" value="HTH-TYPE TRANSCRIPTIONAL REGULATOR RUTR"/>
    <property type="match status" value="1"/>
</dbReference>
<evidence type="ECO:0000313" key="7">
    <source>
        <dbReference type="Proteomes" id="UP000307768"/>
    </source>
</evidence>
<dbReference type="InterPro" id="IPR009057">
    <property type="entry name" value="Homeodomain-like_sf"/>
</dbReference>
<dbReference type="GO" id="GO:0000976">
    <property type="term" value="F:transcription cis-regulatory region binding"/>
    <property type="evidence" value="ECO:0007669"/>
    <property type="project" value="TreeGrafter"/>
</dbReference>
<name>A0A5Q6S3C9_9ACTN</name>
<organism evidence="6 7">
    <name type="scientific">Mumia zhuanghuii</name>
    <dbReference type="NCBI Taxonomy" id="2585211"/>
    <lineage>
        <taxon>Bacteria</taxon>
        <taxon>Bacillati</taxon>
        <taxon>Actinomycetota</taxon>
        <taxon>Actinomycetes</taxon>
        <taxon>Propionibacteriales</taxon>
        <taxon>Nocardioidaceae</taxon>
        <taxon>Mumia</taxon>
    </lineage>
</organism>
<feature type="domain" description="HTH tetR-type" evidence="5">
    <location>
        <begin position="19"/>
        <end position="79"/>
    </location>
</feature>
<evidence type="ECO:0000313" key="6">
    <source>
        <dbReference type="EMBL" id="KAA1424709.1"/>
    </source>
</evidence>
<dbReference type="SUPFAM" id="SSF46689">
    <property type="entry name" value="Homeodomain-like"/>
    <property type="match status" value="1"/>
</dbReference>
<reference evidence="6 7" key="1">
    <citation type="submission" date="2019-09" db="EMBL/GenBank/DDBJ databases">
        <title>Mumia zhuanghuii sp. nov. isolated from the intestinal contents of plateau pika (Ochotona curzoniae) in the Qinghai-Tibet plateau of China.</title>
        <authorList>
            <person name="Tian Z."/>
        </authorList>
    </citation>
    <scope>NUCLEOTIDE SEQUENCE [LARGE SCALE GENOMIC DNA]</scope>
    <source>
        <strain evidence="7">350</strain>
    </source>
</reference>
<feature type="DNA-binding region" description="H-T-H motif" evidence="4">
    <location>
        <begin position="42"/>
        <end position="61"/>
    </location>
</feature>
<keyword evidence="1" id="KW-0805">Transcription regulation</keyword>
<evidence type="ECO:0000256" key="1">
    <source>
        <dbReference type="ARBA" id="ARBA00023015"/>
    </source>
</evidence>
<evidence type="ECO:0000256" key="3">
    <source>
        <dbReference type="ARBA" id="ARBA00023163"/>
    </source>
</evidence>
<dbReference type="Pfam" id="PF00440">
    <property type="entry name" value="TetR_N"/>
    <property type="match status" value="1"/>
</dbReference>
<dbReference type="InterPro" id="IPR050109">
    <property type="entry name" value="HTH-type_TetR-like_transc_reg"/>
</dbReference>
<sequence length="206" mass="22294">MSYAASMPAPRSRREQYSDETREALLTTATQIFVERGYAGTALAEVASAAQVTRGAVYHHFKDKQDLYRAVLERTETEAIAGLNDAYLLHEDPVAGAFAAINAFLDHAMDSDYAEIVLRQGPIALGWEEWKRCEEQYAAGFVEQVVTALVSAGRIPPLPIATASSITFTMLGGCGMAIAAAAPEDRARVKDECTEVLVRLIGGLLL</sequence>
<dbReference type="InterPro" id="IPR049484">
    <property type="entry name" value="Rv0078-like_C"/>
</dbReference>
<dbReference type="EMBL" id="VDFQ02000001">
    <property type="protein sequence ID" value="KAA1424709.1"/>
    <property type="molecule type" value="Genomic_DNA"/>
</dbReference>
<keyword evidence="3" id="KW-0804">Transcription</keyword>
<dbReference type="PROSITE" id="PS50977">
    <property type="entry name" value="HTH_TETR_2"/>
    <property type="match status" value="1"/>
</dbReference>
<dbReference type="AlphaFoldDB" id="A0A5Q6S3C9"/>
<protein>
    <submittedName>
        <fullName evidence="6">TetR family transcriptional regulator</fullName>
    </submittedName>
</protein>
<dbReference type="Proteomes" id="UP000307768">
    <property type="component" value="Unassembled WGS sequence"/>
</dbReference>
<accession>A0A5Q6S3C9</accession>
<proteinExistence type="predicted"/>